<organism evidence="2 3">
    <name type="scientific">Mucilaginibacter frigoritolerans</name>
    <dbReference type="NCBI Taxonomy" id="652788"/>
    <lineage>
        <taxon>Bacteria</taxon>
        <taxon>Pseudomonadati</taxon>
        <taxon>Bacteroidota</taxon>
        <taxon>Sphingobacteriia</taxon>
        <taxon>Sphingobacteriales</taxon>
        <taxon>Sphingobacteriaceae</taxon>
        <taxon>Mucilaginibacter</taxon>
    </lineage>
</organism>
<dbReference type="OrthoDB" id="214902at2"/>
<proteinExistence type="predicted"/>
<evidence type="ECO:0000313" key="2">
    <source>
        <dbReference type="EMBL" id="TWJ01524.1"/>
    </source>
</evidence>
<dbReference type="Pfam" id="PF04993">
    <property type="entry name" value="TfoX_N"/>
    <property type="match status" value="1"/>
</dbReference>
<evidence type="ECO:0000259" key="1">
    <source>
        <dbReference type="Pfam" id="PF04993"/>
    </source>
</evidence>
<dbReference type="Gene3D" id="3.30.1460.30">
    <property type="entry name" value="YgaC/TfoX-N like chaperone"/>
    <property type="match status" value="1"/>
</dbReference>
<feature type="domain" description="TfoX N-terminal" evidence="1">
    <location>
        <begin position="14"/>
        <end position="102"/>
    </location>
</feature>
<dbReference type="AlphaFoldDB" id="A0A562U6Z9"/>
<sequence>MAYNTKLADRIREALVDLPNITEKEMFRGVCFMVNDKMCVCVSGDEMMCRIGAEEAEMALENNYVRQMMSRGIPMKDYVYVSEEAWHNQKDFDSWVKLCLDFNPKAKASKKKGK</sequence>
<dbReference type="InterPro" id="IPR007076">
    <property type="entry name" value="TfoX_N"/>
</dbReference>
<comment type="caution">
    <text evidence="2">The sequence shown here is derived from an EMBL/GenBank/DDBJ whole genome shotgun (WGS) entry which is preliminary data.</text>
</comment>
<reference evidence="2 3" key="1">
    <citation type="submission" date="2019-07" db="EMBL/GenBank/DDBJ databases">
        <title>Genomic Encyclopedia of Archaeal and Bacterial Type Strains, Phase II (KMG-II): from individual species to whole genera.</title>
        <authorList>
            <person name="Goeker M."/>
        </authorList>
    </citation>
    <scope>NUCLEOTIDE SEQUENCE [LARGE SCALE GENOMIC DNA]</scope>
    <source>
        <strain evidence="2 3">ATCC BAA-1854</strain>
    </source>
</reference>
<name>A0A562U6Z9_9SPHI</name>
<dbReference type="Proteomes" id="UP000317010">
    <property type="component" value="Unassembled WGS sequence"/>
</dbReference>
<gene>
    <name evidence="2" type="ORF">JN11_01675</name>
</gene>
<evidence type="ECO:0000313" key="3">
    <source>
        <dbReference type="Proteomes" id="UP000317010"/>
    </source>
</evidence>
<accession>A0A562U6Z9</accession>
<dbReference type="RefSeq" id="WP_144911533.1">
    <property type="nucleotide sequence ID" value="NZ_VLLI01000004.1"/>
</dbReference>
<dbReference type="EMBL" id="VLLI01000004">
    <property type="protein sequence ID" value="TWJ01524.1"/>
    <property type="molecule type" value="Genomic_DNA"/>
</dbReference>
<keyword evidence="3" id="KW-1185">Reference proteome</keyword>
<dbReference type="SUPFAM" id="SSF159894">
    <property type="entry name" value="YgaC/TfoX-N like"/>
    <property type="match status" value="1"/>
</dbReference>
<protein>
    <submittedName>
        <fullName evidence="2">TfoX-like protein</fullName>
    </submittedName>
</protein>